<evidence type="ECO:0000313" key="5">
    <source>
        <dbReference type="Proteomes" id="UP000274131"/>
    </source>
</evidence>
<dbReference type="PANTHER" id="PTHR48025">
    <property type="entry name" value="OS02G0815200 PROTEIN"/>
    <property type="match status" value="1"/>
</dbReference>
<dbReference type="AlphaFoldDB" id="A0A0N4UV07"/>
<dbReference type="PANTHER" id="PTHR48025:SF20">
    <property type="entry name" value="TIA1 CYTOTOXIC GRANULE ASSOCIATED RNA BINDING PROTEIN"/>
    <property type="match status" value="1"/>
</dbReference>
<feature type="domain" description="RRM" evidence="3">
    <location>
        <begin position="145"/>
        <end position="223"/>
    </location>
</feature>
<dbReference type="EMBL" id="UXUI01007153">
    <property type="protein sequence ID" value="VDD85815.1"/>
    <property type="molecule type" value="Genomic_DNA"/>
</dbReference>
<evidence type="ECO:0000313" key="4">
    <source>
        <dbReference type="EMBL" id="VDD85815.1"/>
    </source>
</evidence>
<feature type="domain" description="RRM" evidence="3">
    <location>
        <begin position="57"/>
        <end position="132"/>
    </location>
</feature>
<dbReference type="Proteomes" id="UP000274131">
    <property type="component" value="Unassembled WGS sequence"/>
</dbReference>
<keyword evidence="5" id="KW-1185">Reference proteome</keyword>
<evidence type="ECO:0000256" key="2">
    <source>
        <dbReference type="PROSITE-ProRule" id="PRU00176"/>
    </source>
</evidence>
<dbReference type="InterPro" id="IPR050502">
    <property type="entry name" value="Euk_RNA-bind_prot"/>
</dbReference>
<feature type="domain" description="RRM" evidence="3">
    <location>
        <begin position="251"/>
        <end position="323"/>
    </location>
</feature>
<organism evidence="6">
    <name type="scientific">Enterobius vermicularis</name>
    <name type="common">Human pinworm</name>
    <dbReference type="NCBI Taxonomy" id="51028"/>
    <lineage>
        <taxon>Eukaryota</taxon>
        <taxon>Metazoa</taxon>
        <taxon>Ecdysozoa</taxon>
        <taxon>Nematoda</taxon>
        <taxon>Chromadorea</taxon>
        <taxon>Rhabditida</taxon>
        <taxon>Spirurina</taxon>
        <taxon>Oxyuridomorpha</taxon>
        <taxon>Oxyuroidea</taxon>
        <taxon>Oxyuridae</taxon>
        <taxon>Enterobius</taxon>
    </lineage>
</organism>
<dbReference type="InterPro" id="IPR000504">
    <property type="entry name" value="RRM_dom"/>
</dbReference>
<reference evidence="4 5" key="2">
    <citation type="submission" date="2018-10" db="EMBL/GenBank/DDBJ databases">
        <authorList>
            <consortium name="Pathogen Informatics"/>
        </authorList>
    </citation>
    <scope>NUCLEOTIDE SEQUENCE [LARGE SCALE GENOMIC DNA]</scope>
</reference>
<evidence type="ECO:0000259" key="3">
    <source>
        <dbReference type="PROSITE" id="PS50102"/>
    </source>
</evidence>
<dbReference type="STRING" id="51028.A0A0N4UV07"/>
<dbReference type="InterPro" id="IPR035979">
    <property type="entry name" value="RBD_domain_sf"/>
</dbReference>
<evidence type="ECO:0000256" key="1">
    <source>
        <dbReference type="ARBA" id="ARBA00022884"/>
    </source>
</evidence>
<dbReference type="SUPFAM" id="SSF54928">
    <property type="entry name" value="RNA-binding domain, RBD"/>
    <property type="match status" value="3"/>
</dbReference>
<dbReference type="WBParaSite" id="EVEC_0000125001-mRNA-1">
    <property type="protein sequence ID" value="EVEC_0000125001-mRNA-1"/>
    <property type="gene ID" value="EVEC_0000125001"/>
</dbReference>
<dbReference type="SMART" id="SM00361">
    <property type="entry name" value="RRM_1"/>
    <property type="match status" value="2"/>
</dbReference>
<gene>
    <name evidence="4" type="ORF">EVEC_LOCUS958</name>
</gene>
<dbReference type="OrthoDB" id="439808at2759"/>
<name>A0A0N4UV07_ENTVE</name>
<dbReference type="GO" id="GO:0003729">
    <property type="term" value="F:mRNA binding"/>
    <property type="evidence" value="ECO:0007669"/>
    <property type="project" value="TreeGrafter"/>
</dbReference>
<keyword evidence="1 2" id="KW-0694">RNA-binding</keyword>
<dbReference type="PROSITE" id="PS50102">
    <property type="entry name" value="RRM"/>
    <property type="match status" value="3"/>
</dbReference>
<proteinExistence type="predicted"/>
<dbReference type="Pfam" id="PF00076">
    <property type="entry name" value="RRM_1"/>
    <property type="match status" value="3"/>
</dbReference>
<dbReference type="Gene3D" id="3.30.70.330">
    <property type="match status" value="3"/>
</dbReference>
<sequence length="323" mass="36472">MNQAQSSWQYKTLSAGASALESSTSEAHPSGSRSYDNYYYNAQSAGFDVGSESRGSRTICVTNLDPSIADPFLNVYFGEVGEVTRTRINLEDYCLPHAFVEFVDSSSATEAAQKLNGAKMLDQDISVKILGKPSEKDRTEASQHFQVFVGDLTYEVDNQVLRDAFAVFGNISDAKVIIDPLTQRPKGYGFVSYSTKEEAERAIEQMNGAWLGHRQIRTNWANRRIEPTEIHHKRRELNYSEIYSKTGPDNCSVYVGNLDSSVNDDELRRLFDQYGKIMEIRLHKVKSCAFIRFDKKESACSAIIEMNNEEINGRIIRCSWGKF</sequence>
<accession>A0A0N4UV07</accession>
<dbReference type="InterPro" id="IPR012677">
    <property type="entry name" value="Nucleotide-bd_a/b_plait_sf"/>
</dbReference>
<reference evidence="6" key="1">
    <citation type="submission" date="2017-02" db="UniProtKB">
        <authorList>
            <consortium name="WormBaseParasite"/>
        </authorList>
    </citation>
    <scope>IDENTIFICATION</scope>
</reference>
<protein>
    <submittedName>
        <fullName evidence="6">Nucleolysin TIA-1/TIAR</fullName>
    </submittedName>
</protein>
<dbReference type="InterPro" id="IPR003954">
    <property type="entry name" value="RRM_euk-type"/>
</dbReference>
<dbReference type="SMART" id="SM00360">
    <property type="entry name" value="RRM"/>
    <property type="match status" value="3"/>
</dbReference>
<evidence type="ECO:0000313" key="6">
    <source>
        <dbReference type="WBParaSite" id="EVEC_0000125001-mRNA-1"/>
    </source>
</evidence>